<dbReference type="EMBL" id="MU128959">
    <property type="protein sequence ID" value="KAF9514638.1"/>
    <property type="molecule type" value="Genomic_DNA"/>
</dbReference>
<protein>
    <submittedName>
        <fullName evidence="1">Uncharacterized protein</fullName>
    </submittedName>
</protein>
<dbReference type="AlphaFoldDB" id="A0A9P6AZ16"/>
<name>A0A9P6AZ16_9AGAM</name>
<sequence length="79" mass="9159">MYPRVIVHKRLLPMIHIWTADDVMKVVLESIDSWALFAHDLRKTPTRHFMALDLIKGALVPHHARRDIEPMFGVLACNC</sequence>
<dbReference type="OrthoDB" id="5569250at2759"/>
<organism evidence="1 2">
    <name type="scientific">Hydnum rufescens UP504</name>
    <dbReference type="NCBI Taxonomy" id="1448309"/>
    <lineage>
        <taxon>Eukaryota</taxon>
        <taxon>Fungi</taxon>
        <taxon>Dikarya</taxon>
        <taxon>Basidiomycota</taxon>
        <taxon>Agaricomycotina</taxon>
        <taxon>Agaricomycetes</taxon>
        <taxon>Cantharellales</taxon>
        <taxon>Hydnaceae</taxon>
        <taxon>Hydnum</taxon>
    </lineage>
</organism>
<proteinExistence type="predicted"/>
<dbReference type="Proteomes" id="UP000886523">
    <property type="component" value="Unassembled WGS sequence"/>
</dbReference>
<evidence type="ECO:0000313" key="1">
    <source>
        <dbReference type="EMBL" id="KAF9514638.1"/>
    </source>
</evidence>
<gene>
    <name evidence="1" type="ORF">BS47DRAFT_867934</name>
</gene>
<keyword evidence="2" id="KW-1185">Reference proteome</keyword>
<comment type="caution">
    <text evidence="1">The sequence shown here is derived from an EMBL/GenBank/DDBJ whole genome shotgun (WGS) entry which is preliminary data.</text>
</comment>
<evidence type="ECO:0000313" key="2">
    <source>
        <dbReference type="Proteomes" id="UP000886523"/>
    </source>
</evidence>
<reference evidence="1" key="1">
    <citation type="journal article" date="2020" name="Nat. Commun.">
        <title>Large-scale genome sequencing of mycorrhizal fungi provides insights into the early evolution of symbiotic traits.</title>
        <authorList>
            <person name="Miyauchi S."/>
            <person name="Kiss E."/>
            <person name="Kuo A."/>
            <person name="Drula E."/>
            <person name="Kohler A."/>
            <person name="Sanchez-Garcia M."/>
            <person name="Morin E."/>
            <person name="Andreopoulos B."/>
            <person name="Barry K.W."/>
            <person name="Bonito G."/>
            <person name="Buee M."/>
            <person name="Carver A."/>
            <person name="Chen C."/>
            <person name="Cichocki N."/>
            <person name="Clum A."/>
            <person name="Culley D."/>
            <person name="Crous P.W."/>
            <person name="Fauchery L."/>
            <person name="Girlanda M."/>
            <person name="Hayes R.D."/>
            <person name="Keri Z."/>
            <person name="LaButti K."/>
            <person name="Lipzen A."/>
            <person name="Lombard V."/>
            <person name="Magnuson J."/>
            <person name="Maillard F."/>
            <person name="Murat C."/>
            <person name="Nolan M."/>
            <person name="Ohm R.A."/>
            <person name="Pangilinan J."/>
            <person name="Pereira M.F."/>
            <person name="Perotto S."/>
            <person name="Peter M."/>
            <person name="Pfister S."/>
            <person name="Riley R."/>
            <person name="Sitrit Y."/>
            <person name="Stielow J.B."/>
            <person name="Szollosi G."/>
            <person name="Zifcakova L."/>
            <person name="Stursova M."/>
            <person name="Spatafora J.W."/>
            <person name="Tedersoo L."/>
            <person name="Vaario L.M."/>
            <person name="Yamada A."/>
            <person name="Yan M."/>
            <person name="Wang P."/>
            <person name="Xu J."/>
            <person name="Bruns T."/>
            <person name="Baldrian P."/>
            <person name="Vilgalys R."/>
            <person name="Dunand C."/>
            <person name="Henrissat B."/>
            <person name="Grigoriev I.V."/>
            <person name="Hibbett D."/>
            <person name="Nagy L.G."/>
            <person name="Martin F.M."/>
        </authorList>
    </citation>
    <scope>NUCLEOTIDE SEQUENCE</scope>
    <source>
        <strain evidence="1">UP504</strain>
    </source>
</reference>
<accession>A0A9P6AZ16</accession>